<name>A0A8S9U3A9_PHYIN</name>
<dbReference type="SUPFAM" id="SSF56112">
    <property type="entry name" value="Protein kinase-like (PK-like)"/>
    <property type="match status" value="1"/>
</dbReference>
<evidence type="ECO:0000313" key="1">
    <source>
        <dbReference type="EMBL" id="KAF4135461.1"/>
    </source>
</evidence>
<dbReference type="AlphaFoldDB" id="A0A8S9U3A9"/>
<evidence type="ECO:0000313" key="2">
    <source>
        <dbReference type="Proteomes" id="UP000704712"/>
    </source>
</evidence>
<gene>
    <name evidence="1" type="ORF">GN958_ATG15343</name>
</gene>
<dbReference type="InterPro" id="IPR011009">
    <property type="entry name" value="Kinase-like_dom_sf"/>
</dbReference>
<dbReference type="EMBL" id="JAACNO010002154">
    <property type="protein sequence ID" value="KAF4135461.1"/>
    <property type="molecule type" value="Genomic_DNA"/>
</dbReference>
<dbReference type="Gene3D" id="1.10.510.10">
    <property type="entry name" value="Transferase(Phosphotransferase) domain 1"/>
    <property type="match status" value="1"/>
</dbReference>
<accession>A0A8S9U3A9</accession>
<proteinExistence type="predicted"/>
<dbReference type="Proteomes" id="UP000704712">
    <property type="component" value="Unassembled WGS sequence"/>
</dbReference>
<reference evidence="1" key="1">
    <citation type="submission" date="2020-03" db="EMBL/GenBank/DDBJ databases">
        <title>Hybrid Assembly of Korean Phytophthora infestans isolates.</title>
        <authorList>
            <person name="Prokchorchik M."/>
            <person name="Lee Y."/>
            <person name="Seo J."/>
            <person name="Cho J.-H."/>
            <person name="Park Y.-E."/>
            <person name="Jang D.-C."/>
            <person name="Im J.-S."/>
            <person name="Choi J.-G."/>
            <person name="Park H.-J."/>
            <person name="Lee G.-B."/>
            <person name="Lee Y.-G."/>
            <person name="Hong S.-Y."/>
            <person name="Cho K."/>
            <person name="Sohn K.H."/>
        </authorList>
    </citation>
    <scope>NUCLEOTIDE SEQUENCE</scope>
    <source>
        <strain evidence="1">KR_2_A2</strain>
    </source>
</reference>
<protein>
    <recommendedName>
        <fullName evidence="3">Protein kinase</fullName>
    </recommendedName>
</protein>
<comment type="caution">
    <text evidence="1">The sequence shown here is derived from an EMBL/GenBank/DDBJ whole genome shotgun (WGS) entry which is preliminary data.</text>
</comment>
<sequence length="252" mass="28004">AIEIDAFIRLKVEIEFRLGHKLYHPNIVKVLKASHVTSPPFAVYKDAANRNLRLYLNLHGYIKAIYIHISTDGPAKVCYFSLSVLRSCSLISPNKLTLGGVRWSAPEWLTSRPTFASDICFFLAMCMIEAATEEIPFLFLSSVHSNKVTVILEAFAAAEEVAEENSCTKCPYVLAAGSRFCSQYDTQLYIVSTRSTGNLDNNDEDAQSDDIPIPVLLDALQSGNNGSWGRALSRHLQLCIDEAPRKNLCDID</sequence>
<evidence type="ECO:0008006" key="3">
    <source>
        <dbReference type="Google" id="ProtNLM"/>
    </source>
</evidence>
<feature type="non-terminal residue" evidence="1">
    <location>
        <position position="1"/>
    </location>
</feature>
<organism evidence="1 2">
    <name type="scientific">Phytophthora infestans</name>
    <name type="common">Potato late blight agent</name>
    <name type="synonym">Botrytis infestans</name>
    <dbReference type="NCBI Taxonomy" id="4787"/>
    <lineage>
        <taxon>Eukaryota</taxon>
        <taxon>Sar</taxon>
        <taxon>Stramenopiles</taxon>
        <taxon>Oomycota</taxon>
        <taxon>Peronosporomycetes</taxon>
        <taxon>Peronosporales</taxon>
        <taxon>Peronosporaceae</taxon>
        <taxon>Phytophthora</taxon>
    </lineage>
</organism>